<dbReference type="InterPro" id="IPR000014">
    <property type="entry name" value="PAS"/>
</dbReference>
<evidence type="ECO:0000256" key="14">
    <source>
        <dbReference type="ARBA" id="ARBA00023012"/>
    </source>
</evidence>
<evidence type="ECO:0000313" key="23">
    <source>
        <dbReference type="EMBL" id="AIB38771.1"/>
    </source>
</evidence>
<evidence type="ECO:0000256" key="9">
    <source>
        <dbReference type="ARBA" id="ARBA00022729"/>
    </source>
</evidence>
<feature type="chain" id="PRO_5009944930" description="histidine kinase" evidence="18">
    <location>
        <begin position="26"/>
        <end position="1203"/>
    </location>
</feature>
<evidence type="ECO:0000256" key="5">
    <source>
        <dbReference type="ARBA" id="ARBA00022519"/>
    </source>
</evidence>
<dbReference type="Pfam" id="PF00989">
    <property type="entry name" value="PAS"/>
    <property type="match status" value="1"/>
</dbReference>
<dbReference type="CDD" id="cd00130">
    <property type="entry name" value="PAS"/>
    <property type="match status" value="1"/>
</dbReference>
<keyword evidence="9 18" id="KW-0732">Signal</keyword>
<dbReference type="PROSITE" id="PS50110">
    <property type="entry name" value="RESPONSE_REGULATORY"/>
    <property type="match status" value="1"/>
</dbReference>
<dbReference type="EMBL" id="CP007637">
    <property type="protein sequence ID" value="AIB38771.1"/>
    <property type="molecule type" value="Genomic_DNA"/>
</dbReference>
<gene>
    <name evidence="23" type="ORF">PS417_24950</name>
</gene>
<keyword evidence="6 17" id="KW-0597">Phosphoprotein</keyword>
<dbReference type="InterPro" id="IPR003594">
    <property type="entry name" value="HATPase_dom"/>
</dbReference>
<dbReference type="InterPro" id="IPR004358">
    <property type="entry name" value="Sig_transdc_His_kin-like_C"/>
</dbReference>
<dbReference type="Gene3D" id="3.40.50.2300">
    <property type="match status" value="1"/>
</dbReference>
<keyword evidence="7" id="KW-0808">Transferase</keyword>
<dbReference type="NCBIfam" id="TIGR00229">
    <property type="entry name" value="sensory_box"/>
    <property type="match status" value="1"/>
</dbReference>
<evidence type="ECO:0000259" key="21">
    <source>
        <dbReference type="PROSITE" id="PS50112"/>
    </source>
</evidence>
<dbReference type="eggNOG" id="COG0834">
    <property type="taxonomic scope" value="Bacteria"/>
</dbReference>
<dbReference type="SUPFAM" id="SSF55785">
    <property type="entry name" value="PYP-like sensor domain (PAS domain)"/>
    <property type="match status" value="1"/>
</dbReference>
<evidence type="ECO:0000256" key="17">
    <source>
        <dbReference type="PROSITE-ProRule" id="PRU00169"/>
    </source>
</evidence>
<organism evidence="23 24">
    <name type="scientific">Pseudomonas simiae</name>
    <dbReference type="NCBI Taxonomy" id="321846"/>
    <lineage>
        <taxon>Bacteria</taxon>
        <taxon>Pseudomonadati</taxon>
        <taxon>Pseudomonadota</taxon>
        <taxon>Gammaproteobacteria</taxon>
        <taxon>Pseudomonadales</taxon>
        <taxon>Pseudomonadaceae</taxon>
        <taxon>Pseudomonas</taxon>
    </lineage>
</organism>
<comment type="subcellular location">
    <subcellularLocation>
        <location evidence="2">Cell inner membrane</location>
        <topology evidence="2">Multi-pass membrane protein</topology>
    </subcellularLocation>
</comment>
<dbReference type="InterPro" id="IPR035965">
    <property type="entry name" value="PAS-like_dom_sf"/>
</dbReference>
<dbReference type="SUPFAM" id="SSF55874">
    <property type="entry name" value="ATPase domain of HSP90 chaperone/DNA topoisomerase II/histidine kinase"/>
    <property type="match status" value="1"/>
</dbReference>
<dbReference type="Gene3D" id="3.30.565.10">
    <property type="entry name" value="Histidine kinase-like ATPase, C-terminal domain"/>
    <property type="match status" value="1"/>
</dbReference>
<dbReference type="CDD" id="cd00082">
    <property type="entry name" value="HisKA"/>
    <property type="match status" value="1"/>
</dbReference>
<proteinExistence type="predicted"/>
<dbReference type="PRINTS" id="PR00344">
    <property type="entry name" value="BCTRLSENSOR"/>
</dbReference>
<keyword evidence="10" id="KW-0547">Nucleotide-binding</keyword>
<evidence type="ECO:0000256" key="3">
    <source>
        <dbReference type="ARBA" id="ARBA00012438"/>
    </source>
</evidence>
<keyword evidence="8" id="KW-0812">Transmembrane</keyword>
<dbReference type="InterPro" id="IPR049871">
    <property type="entry name" value="BvgS-like_periplasmic2"/>
</dbReference>
<dbReference type="CDD" id="cd13705">
    <property type="entry name" value="PBP2_BvgS_D1"/>
    <property type="match status" value="1"/>
</dbReference>
<dbReference type="InterPro" id="IPR001789">
    <property type="entry name" value="Sig_transdc_resp-reg_receiver"/>
</dbReference>
<feature type="signal peptide" evidence="18">
    <location>
        <begin position="1"/>
        <end position="25"/>
    </location>
</feature>
<dbReference type="InterPro" id="IPR036890">
    <property type="entry name" value="HATPase_C_sf"/>
</dbReference>
<feature type="domain" description="Response regulatory" evidence="20">
    <location>
        <begin position="964"/>
        <end position="1085"/>
    </location>
</feature>
<dbReference type="InterPro" id="IPR011006">
    <property type="entry name" value="CheY-like_superfamily"/>
</dbReference>
<feature type="domain" description="Histidine kinase" evidence="19">
    <location>
        <begin position="721"/>
        <end position="943"/>
    </location>
</feature>
<evidence type="ECO:0000256" key="18">
    <source>
        <dbReference type="SAM" id="SignalP"/>
    </source>
</evidence>
<dbReference type="Pfam" id="PF01627">
    <property type="entry name" value="Hpt"/>
    <property type="match status" value="1"/>
</dbReference>
<dbReference type="PROSITE" id="PS50109">
    <property type="entry name" value="HIS_KIN"/>
    <property type="match status" value="1"/>
</dbReference>
<dbReference type="eggNOG" id="COG2205">
    <property type="taxonomic scope" value="Bacteria"/>
</dbReference>
<dbReference type="InterPro" id="IPR036641">
    <property type="entry name" value="HPT_dom_sf"/>
</dbReference>
<evidence type="ECO:0000256" key="2">
    <source>
        <dbReference type="ARBA" id="ARBA00004429"/>
    </source>
</evidence>
<evidence type="ECO:0000256" key="16">
    <source>
        <dbReference type="PROSITE-ProRule" id="PRU00110"/>
    </source>
</evidence>
<name>A0A1N7UI33_9PSED</name>
<dbReference type="PROSITE" id="PS50894">
    <property type="entry name" value="HPT"/>
    <property type="match status" value="1"/>
</dbReference>
<dbReference type="Gene3D" id="3.30.450.20">
    <property type="entry name" value="PAS domain"/>
    <property type="match status" value="1"/>
</dbReference>
<keyword evidence="15" id="KW-0472">Membrane</keyword>
<dbReference type="SMART" id="SM00062">
    <property type="entry name" value="PBPb"/>
    <property type="match status" value="2"/>
</dbReference>
<keyword evidence="14" id="KW-0902">Two-component regulatory system</keyword>
<reference evidence="23 24" key="1">
    <citation type="submission" date="2014-05" db="EMBL/GenBank/DDBJ databases">
        <title>Pseudomonas simiae WCS417.</title>
        <authorList>
            <person name="Berendsen R.L."/>
        </authorList>
    </citation>
    <scope>NUCLEOTIDE SEQUENCE [LARGE SCALE GENOMIC DNA]</scope>
    <source>
        <strain evidence="23 24">WCS417</strain>
    </source>
</reference>
<dbReference type="Pfam" id="PF00072">
    <property type="entry name" value="Response_reg"/>
    <property type="match status" value="1"/>
</dbReference>
<dbReference type="Pfam" id="PF02518">
    <property type="entry name" value="HATPase_c"/>
    <property type="match status" value="1"/>
</dbReference>
<dbReference type="Proteomes" id="UP000027308">
    <property type="component" value="Chromosome"/>
</dbReference>
<dbReference type="SMART" id="SM00091">
    <property type="entry name" value="PAS"/>
    <property type="match status" value="1"/>
</dbReference>
<dbReference type="RefSeq" id="WP_038453868.1">
    <property type="nucleotide sequence ID" value="NZ_CP007637.1"/>
</dbReference>
<dbReference type="AlphaFoldDB" id="A0A1N7UI33"/>
<evidence type="ECO:0000256" key="7">
    <source>
        <dbReference type="ARBA" id="ARBA00022679"/>
    </source>
</evidence>
<evidence type="ECO:0000256" key="11">
    <source>
        <dbReference type="ARBA" id="ARBA00022777"/>
    </source>
</evidence>
<dbReference type="InterPro" id="IPR036097">
    <property type="entry name" value="HisK_dim/P_sf"/>
</dbReference>
<accession>A0A1N7UI33</accession>
<evidence type="ECO:0000259" key="20">
    <source>
        <dbReference type="PROSITE" id="PS50110"/>
    </source>
</evidence>
<evidence type="ECO:0000259" key="19">
    <source>
        <dbReference type="PROSITE" id="PS50109"/>
    </source>
</evidence>
<evidence type="ECO:0000259" key="22">
    <source>
        <dbReference type="PROSITE" id="PS50894"/>
    </source>
</evidence>
<dbReference type="SMART" id="SM00387">
    <property type="entry name" value="HATPase_c"/>
    <property type="match status" value="1"/>
</dbReference>
<protein>
    <recommendedName>
        <fullName evidence="3">histidine kinase</fullName>
        <ecNumber evidence="3">2.7.13.3</ecNumber>
    </recommendedName>
</protein>
<dbReference type="InterPro" id="IPR001638">
    <property type="entry name" value="Solute-binding_3/MltF_N"/>
</dbReference>
<dbReference type="PANTHER" id="PTHR43047">
    <property type="entry name" value="TWO-COMPONENT HISTIDINE PROTEIN KINASE"/>
    <property type="match status" value="1"/>
</dbReference>
<dbReference type="Gene3D" id="1.20.120.160">
    <property type="entry name" value="HPT domain"/>
    <property type="match status" value="1"/>
</dbReference>
<evidence type="ECO:0000256" key="8">
    <source>
        <dbReference type="ARBA" id="ARBA00022692"/>
    </source>
</evidence>
<dbReference type="InterPro" id="IPR005467">
    <property type="entry name" value="His_kinase_dom"/>
</dbReference>
<dbReference type="InterPro" id="IPR049870">
    <property type="entry name" value="BvgS-like_periplasmic1"/>
</dbReference>
<dbReference type="PROSITE" id="PS50112">
    <property type="entry name" value="PAS"/>
    <property type="match status" value="1"/>
</dbReference>
<dbReference type="Gene3D" id="1.10.287.130">
    <property type="match status" value="1"/>
</dbReference>
<dbReference type="SMART" id="SM00388">
    <property type="entry name" value="HisKA"/>
    <property type="match status" value="1"/>
</dbReference>
<dbReference type="Pfam" id="PF00512">
    <property type="entry name" value="HisKA"/>
    <property type="match status" value="1"/>
</dbReference>
<dbReference type="Gene3D" id="3.40.190.10">
    <property type="entry name" value="Periplasmic binding protein-like II"/>
    <property type="match status" value="4"/>
</dbReference>
<evidence type="ECO:0000313" key="24">
    <source>
        <dbReference type="Proteomes" id="UP000027308"/>
    </source>
</evidence>
<dbReference type="GO" id="GO:0009927">
    <property type="term" value="F:histidine phosphotransfer kinase activity"/>
    <property type="evidence" value="ECO:0007669"/>
    <property type="project" value="TreeGrafter"/>
</dbReference>
<evidence type="ECO:0000256" key="15">
    <source>
        <dbReference type="ARBA" id="ARBA00023136"/>
    </source>
</evidence>
<dbReference type="Pfam" id="PF00497">
    <property type="entry name" value="SBP_bac_3"/>
    <property type="match status" value="2"/>
</dbReference>
<dbReference type="InterPro" id="IPR013767">
    <property type="entry name" value="PAS_fold"/>
</dbReference>
<keyword evidence="13" id="KW-1133">Transmembrane helix</keyword>
<keyword evidence="12" id="KW-0067">ATP-binding</keyword>
<dbReference type="GO" id="GO:0005886">
    <property type="term" value="C:plasma membrane"/>
    <property type="evidence" value="ECO:0007669"/>
    <property type="project" value="UniProtKB-SubCell"/>
</dbReference>
<feature type="domain" description="HPt" evidence="22">
    <location>
        <begin position="1109"/>
        <end position="1203"/>
    </location>
</feature>
<evidence type="ECO:0000256" key="1">
    <source>
        <dbReference type="ARBA" id="ARBA00000085"/>
    </source>
</evidence>
<dbReference type="InterPro" id="IPR003661">
    <property type="entry name" value="HisK_dim/P_dom"/>
</dbReference>
<dbReference type="GO" id="GO:0005524">
    <property type="term" value="F:ATP binding"/>
    <property type="evidence" value="ECO:0007669"/>
    <property type="project" value="UniProtKB-KW"/>
</dbReference>
<dbReference type="InterPro" id="IPR008207">
    <property type="entry name" value="Sig_transdc_His_kin_Hpt_dom"/>
</dbReference>
<dbReference type="SUPFAM" id="SSF47384">
    <property type="entry name" value="Homodimeric domain of signal transducing histidine kinase"/>
    <property type="match status" value="1"/>
</dbReference>
<sequence>MKTLRLLLVQSLILLTCLLATTLYAQEPELTELQIHAPVTTPKVIFAPQTRAWLSNRPEVTAAIWRGAWPPLHMGFEQNQFEGVAADYLGVIQAATGIRLKVLRFASRAEAREALLQGRVDMLALHDVSEGQEGAITQSRPYLLNNKVIAHRIGETRQLSSDLAGQRLAYVGDDAVGALLKQQYPKATLIQYTNHLNGLTSLIYEQADAFLTDAVVGEYLIRVLYNNDIYIAGDATTTSADINFAVSDRKPQLLAAINDTLNALPQNDMKRITSRWGLGDHFVADRSPLELTSEELTWIENHKKIKVVLAASYAPLSFYDQNNRLQGLTADLLAILAQRTGLEIDVVRSDSVSNMLKRLEDNQVDLIAALSIGDLRLNPSQYTRPYTVSPFVVITKRQSPIRDLSELNGKRLAIPVGNPLTKWLQQQHPGVIQVPVETAARGVELVSNGDVTASVHTQLGADYFIKHHFRSDLMISGMVGPNPARIGMVVSTEDMPLKSIINKVLLEIPPEEFKTLSDRWRNHAAPAVASSWSTYKSSVYKVIGVALLFLLAFLIWNYYLQAQIKKRKRAETALSDQLSFSKTLIDGSPIALYVRDKAGKLVHCNRAYLEFLQITHEDVLGKTLPDAEILPVSLSAQYDQIYQNSEQGAEPAFADLEIEVQGQPHRIYHWTLPFQSSAGEFSGVIGGWLDISEREQLVEQLRVAKQAADEANESKSIFLASMSHEIRTPISALIGLIEMLRVRGGTPQQINDNLAVAHESAQSLLSLIGDILDLSKIEAGAMVLSPRPTRLSELLHSVHKLFEINARNKHLTFDLIIDVQDQHVIIDALMLNQIIANLVSNAIKFTEQGFVQLSLKQSPNDSESNLARYVIEVRDSGLGLNEQQKKAIFEPFVQVVSAPTSTRGTGLGLSICMRLAQLLEAQLSVDSQPDKGSSFKLQFEAERTLPEDVQESTQPQAPAGMSLNILVAEDHAANRLLLCQQLEYLGHNAIPCDDGETALAQWQAADPPFDLTITDCNMPHMDGYELTRRIRTLEQSRGLGLHPIFGLTANAQSHIIQDCLDAGMTQCLFKPIGIEILAEQIYAVTAQIERQVKAASTTGGELEKLRILCPDAYSPLVEELINTNRQDAARLEQMLINNELKKISGLAHKIKGGAQLADARNLIEACMQLESLAHLDDANACEEQIKTVIQIMLSLEQELLETI</sequence>
<dbReference type="SUPFAM" id="SSF53850">
    <property type="entry name" value="Periplasmic binding protein-like II"/>
    <property type="match status" value="2"/>
</dbReference>
<dbReference type="CDD" id="cd17546">
    <property type="entry name" value="REC_hyHK_CKI1_RcsC-like"/>
    <property type="match status" value="1"/>
</dbReference>
<dbReference type="CDD" id="cd13707">
    <property type="entry name" value="PBP2_BvgS_D2"/>
    <property type="match status" value="1"/>
</dbReference>
<comment type="catalytic activity">
    <reaction evidence="1">
        <text>ATP + protein L-histidine = ADP + protein N-phospho-L-histidine.</text>
        <dbReference type="EC" id="2.7.13.3"/>
    </reaction>
</comment>
<dbReference type="SMART" id="SM00448">
    <property type="entry name" value="REC"/>
    <property type="match status" value="1"/>
</dbReference>
<keyword evidence="5" id="KW-0997">Cell inner membrane</keyword>
<feature type="domain" description="PAS" evidence="21">
    <location>
        <begin position="577"/>
        <end position="624"/>
    </location>
</feature>
<evidence type="ECO:0000256" key="13">
    <source>
        <dbReference type="ARBA" id="ARBA00022989"/>
    </source>
</evidence>
<dbReference type="GO" id="GO:0006355">
    <property type="term" value="P:regulation of DNA-templated transcription"/>
    <property type="evidence" value="ECO:0007669"/>
    <property type="project" value="InterPro"/>
</dbReference>
<evidence type="ECO:0000256" key="10">
    <source>
        <dbReference type="ARBA" id="ARBA00022741"/>
    </source>
</evidence>
<keyword evidence="11" id="KW-0418">Kinase</keyword>
<keyword evidence="4" id="KW-1003">Cell membrane</keyword>
<evidence type="ECO:0000256" key="6">
    <source>
        <dbReference type="ARBA" id="ARBA00022553"/>
    </source>
</evidence>
<dbReference type="PANTHER" id="PTHR43047:SF72">
    <property type="entry name" value="OSMOSENSING HISTIDINE PROTEIN KINASE SLN1"/>
    <property type="match status" value="1"/>
</dbReference>
<dbReference type="SUPFAM" id="SSF52172">
    <property type="entry name" value="CheY-like"/>
    <property type="match status" value="1"/>
</dbReference>
<feature type="modified residue" description="Phosphohistidine" evidence="16">
    <location>
        <position position="1148"/>
    </location>
</feature>
<dbReference type="SUPFAM" id="SSF47226">
    <property type="entry name" value="Histidine-containing phosphotransfer domain, HPT domain"/>
    <property type="match status" value="1"/>
</dbReference>
<dbReference type="EC" id="2.7.13.3" evidence="3"/>
<evidence type="ECO:0000256" key="4">
    <source>
        <dbReference type="ARBA" id="ARBA00022475"/>
    </source>
</evidence>
<feature type="modified residue" description="4-aspartylphosphate" evidence="17">
    <location>
        <position position="1015"/>
    </location>
</feature>
<evidence type="ECO:0000256" key="12">
    <source>
        <dbReference type="ARBA" id="ARBA00022840"/>
    </source>
</evidence>
<dbReference type="GO" id="GO:0000155">
    <property type="term" value="F:phosphorelay sensor kinase activity"/>
    <property type="evidence" value="ECO:0007669"/>
    <property type="project" value="InterPro"/>
</dbReference>
<dbReference type="OrthoDB" id="9770795at2"/>